<feature type="transmembrane region" description="Helical" evidence="1">
    <location>
        <begin position="20"/>
        <end position="37"/>
    </location>
</feature>
<keyword evidence="1" id="KW-1133">Transmembrane helix</keyword>
<dbReference type="Proteomes" id="UP000322667">
    <property type="component" value="Chromosome A10"/>
</dbReference>
<keyword evidence="1" id="KW-0472">Membrane</keyword>
<keyword evidence="1" id="KW-0812">Transmembrane</keyword>
<keyword evidence="3" id="KW-1185">Reference proteome</keyword>
<protein>
    <submittedName>
        <fullName evidence="2">Uncharacterized protein</fullName>
    </submittedName>
</protein>
<evidence type="ECO:0000313" key="3">
    <source>
        <dbReference type="Proteomes" id="UP000322667"/>
    </source>
</evidence>
<dbReference type="AlphaFoldDB" id="A0A5D2NUT7"/>
<reference evidence="2 3" key="1">
    <citation type="submission" date="2019-07" db="EMBL/GenBank/DDBJ databases">
        <title>WGS assembly of Gossypium tomentosum.</title>
        <authorList>
            <person name="Chen Z.J."/>
            <person name="Sreedasyam A."/>
            <person name="Ando A."/>
            <person name="Song Q."/>
            <person name="De L."/>
            <person name="Hulse-Kemp A."/>
            <person name="Ding M."/>
            <person name="Ye W."/>
            <person name="Kirkbride R."/>
            <person name="Jenkins J."/>
            <person name="Plott C."/>
            <person name="Lovell J."/>
            <person name="Lin Y.-M."/>
            <person name="Vaughn R."/>
            <person name="Liu B."/>
            <person name="Li W."/>
            <person name="Simpson S."/>
            <person name="Scheffler B."/>
            <person name="Saski C."/>
            <person name="Grover C."/>
            <person name="Hu G."/>
            <person name="Conover J."/>
            <person name="Carlson J."/>
            <person name="Shu S."/>
            <person name="Boston L."/>
            <person name="Williams M."/>
            <person name="Peterson D."/>
            <person name="Mcgee K."/>
            <person name="Jones D."/>
            <person name="Wendel J."/>
            <person name="Stelly D."/>
            <person name="Grimwood J."/>
            <person name="Schmutz J."/>
        </authorList>
    </citation>
    <scope>NUCLEOTIDE SEQUENCE [LARGE SCALE GENOMIC DNA]</scope>
    <source>
        <strain evidence="2">7179.01</strain>
    </source>
</reference>
<dbReference type="EMBL" id="CM017619">
    <property type="protein sequence ID" value="TYI07336.1"/>
    <property type="molecule type" value="Genomic_DNA"/>
</dbReference>
<evidence type="ECO:0000256" key="1">
    <source>
        <dbReference type="SAM" id="Phobius"/>
    </source>
</evidence>
<evidence type="ECO:0000313" key="2">
    <source>
        <dbReference type="EMBL" id="TYI07336.1"/>
    </source>
</evidence>
<name>A0A5D2NUT7_GOSTO</name>
<sequence length="132" mass="15138">MEKNSDDTDGSRFRKENAPLSLLLLLLLFFGFVCRCTRSTKAKTGHFGAKRWQRHLGWLKIIDKDKVYEPILLELKYSSRWEKGKHAATNFEEEVLDKDIEDDELTLGSIATGLTIARPTSATQARLIERLN</sequence>
<accession>A0A5D2NUT7</accession>
<proteinExistence type="predicted"/>
<organism evidence="2 3">
    <name type="scientific">Gossypium tomentosum</name>
    <name type="common">Hawaiian cotton</name>
    <name type="synonym">Gossypium sandvicense</name>
    <dbReference type="NCBI Taxonomy" id="34277"/>
    <lineage>
        <taxon>Eukaryota</taxon>
        <taxon>Viridiplantae</taxon>
        <taxon>Streptophyta</taxon>
        <taxon>Embryophyta</taxon>
        <taxon>Tracheophyta</taxon>
        <taxon>Spermatophyta</taxon>
        <taxon>Magnoliopsida</taxon>
        <taxon>eudicotyledons</taxon>
        <taxon>Gunneridae</taxon>
        <taxon>Pentapetalae</taxon>
        <taxon>rosids</taxon>
        <taxon>malvids</taxon>
        <taxon>Malvales</taxon>
        <taxon>Malvaceae</taxon>
        <taxon>Malvoideae</taxon>
        <taxon>Gossypium</taxon>
    </lineage>
</organism>
<gene>
    <name evidence="2" type="ORF">ES332_A10G221200v1</name>
</gene>